<protein>
    <submittedName>
        <fullName evidence="1">Uncharacterized protein</fullName>
    </submittedName>
</protein>
<keyword evidence="2" id="KW-1185">Reference proteome</keyword>
<reference evidence="1 2" key="1">
    <citation type="submission" date="2021-06" db="EMBL/GenBank/DDBJ databases">
        <title>Caerostris extrusa draft genome.</title>
        <authorList>
            <person name="Kono N."/>
            <person name="Arakawa K."/>
        </authorList>
    </citation>
    <scope>NUCLEOTIDE SEQUENCE [LARGE SCALE GENOMIC DNA]</scope>
</reference>
<comment type="caution">
    <text evidence="1">The sequence shown here is derived from an EMBL/GenBank/DDBJ whole genome shotgun (WGS) entry which is preliminary data.</text>
</comment>
<dbReference type="EMBL" id="BPLR01014430">
    <property type="protein sequence ID" value="GIY68729.1"/>
    <property type="molecule type" value="Genomic_DNA"/>
</dbReference>
<proteinExistence type="predicted"/>
<dbReference type="AlphaFoldDB" id="A0AAV4VFS7"/>
<sequence>LPFKRILSPVLTPPFLPRPAPRSSHLQFQVPLVKIKSQFRASLSLTYLDNSTLYHSLHFIDPERALVFGATS</sequence>
<evidence type="ECO:0000313" key="2">
    <source>
        <dbReference type="Proteomes" id="UP001054945"/>
    </source>
</evidence>
<gene>
    <name evidence="1" type="ORF">CEXT_525141</name>
</gene>
<dbReference type="Proteomes" id="UP001054945">
    <property type="component" value="Unassembled WGS sequence"/>
</dbReference>
<evidence type="ECO:0000313" key="1">
    <source>
        <dbReference type="EMBL" id="GIY68729.1"/>
    </source>
</evidence>
<organism evidence="1 2">
    <name type="scientific">Caerostris extrusa</name>
    <name type="common">Bark spider</name>
    <name type="synonym">Caerostris bankana</name>
    <dbReference type="NCBI Taxonomy" id="172846"/>
    <lineage>
        <taxon>Eukaryota</taxon>
        <taxon>Metazoa</taxon>
        <taxon>Ecdysozoa</taxon>
        <taxon>Arthropoda</taxon>
        <taxon>Chelicerata</taxon>
        <taxon>Arachnida</taxon>
        <taxon>Araneae</taxon>
        <taxon>Araneomorphae</taxon>
        <taxon>Entelegynae</taxon>
        <taxon>Araneoidea</taxon>
        <taxon>Araneidae</taxon>
        <taxon>Caerostris</taxon>
    </lineage>
</organism>
<name>A0AAV4VFS7_CAEEX</name>
<accession>A0AAV4VFS7</accession>
<feature type="non-terminal residue" evidence="1">
    <location>
        <position position="1"/>
    </location>
</feature>